<dbReference type="EMBL" id="AAZO01005944">
    <property type="status" value="NOT_ANNOTATED_CDS"/>
    <property type="molecule type" value="Genomic_DNA"/>
</dbReference>
<evidence type="ECO:0000256" key="1">
    <source>
        <dbReference type="SAM" id="MobiDB-lite"/>
    </source>
</evidence>
<evidence type="ECO:0000313" key="3">
    <source>
        <dbReference type="EnsemblMetazoa" id="PHUM491640-PA"/>
    </source>
</evidence>
<dbReference type="AlphaFoldDB" id="E0VWV9"/>
<accession>E0VWV9</accession>
<sequence>MNPNEKNDSNKTTGGESQRKEKCKTKCETPIFSVRIKTEDFKNVPCGKINDEKLKILEEELKGIKLKMEFVQRLRKEWTSQKSGLCNRRWKDPPPPPPPQSKFDDGRPNCDSDTFKNDP</sequence>
<evidence type="ECO:0000313" key="4">
    <source>
        <dbReference type="Proteomes" id="UP000009046"/>
    </source>
</evidence>
<dbReference type="HOGENOM" id="CLU_2064252_0_0_1"/>
<reference evidence="3" key="3">
    <citation type="submission" date="2020-05" db="UniProtKB">
        <authorList>
            <consortium name="EnsemblMetazoa"/>
        </authorList>
    </citation>
    <scope>IDENTIFICATION</scope>
    <source>
        <strain evidence="3">USDA</strain>
    </source>
</reference>
<dbReference type="EnsemblMetazoa" id="PHUM491640-RA">
    <property type="protein sequence ID" value="PHUM491640-PA"/>
    <property type="gene ID" value="PHUM491640"/>
</dbReference>
<organism>
    <name type="scientific">Pediculus humanus subsp. corporis</name>
    <name type="common">Body louse</name>
    <dbReference type="NCBI Taxonomy" id="121224"/>
    <lineage>
        <taxon>Eukaryota</taxon>
        <taxon>Metazoa</taxon>
        <taxon>Ecdysozoa</taxon>
        <taxon>Arthropoda</taxon>
        <taxon>Hexapoda</taxon>
        <taxon>Insecta</taxon>
        <taxon>Pterygota</taxon>
        <taxon>Neoptera</taxon>
        <taxon>Paraneoptera</taxon>
        <taxon>Psocodea</taxon>
        <taxon>Troctomorpha</taxon>
        <taxon>Phthiraptera</taxon>
        <taxon>Anoplura</taxon>
        <taxon>Pediculidae</taxon>
        <taxon>Pediculus</taxon>
    </lineage>
</organism>
<dbReference type="VEuPathDB" id="VectorBase:PHUM491640"/>
<proteinExistence type="predicted"/>
<feature type="compositionally biased region" description="Basic and acidic residues" evidence="1">
    <location>
        <begin position="102"/>
        <end position="119"/>
    </location>
</feature>
<keyword evidence="4" id="KW-1185">Reference proteome</keyword>
<feature type="region of interest" description="Disordered" evidence="1">
    <location>
        <begin position="1"/>
        <end position="25"/>
    </location>
</feature>
<gene>
    <name evidence="3" type="primary">8235841</name>
    <name evidence="2" type="ORF">Phum_PHUM491640</name>
</gene>
<name>E0VWV9_PEDHC</name>
<reference evidence="2" key="2">
    <citation type="submission" date="2007-04" db="EMBL/GenBank/DDBJ databases">
        <title>The genome of the human body louse.</title>
        <authorList>
            <consortium name="The Human Body Louse Genome Consortium"/>
            <person name="Kirkness E."/>
            <person name="Walenz B."/>
            <person name="Hass B."/>
            <person name="Bruggner R."/>
            <person name="Strausberg R."/>
        </authorList>
    </citation>
    <scope>NUCLEOTIDE SEQUENCE</scope>
    <source>
        <strain evidence="2">USDA</strain>
    </source>
</reference>
<dbReference type="KEGG" id="phu:Phum_PHUM491640"/>
<dbReference type="InParanoid" id="E0VWV9"/>
<reference evidence="2" key="1">
    <citation type="submission" date="2007-04" db="EMBL/GenBank/DDBJ databases">
        <title>Annotation of Pediculus humanus corporis strain USDA.</title>
        <authorList>
            <person name="Kirkness E."/>
            <person name="Hannick L."/>
            <person name="Hass B."/>
            <person name="Bruggner R."/>
            <person name="Lawson D."/>
            <person name="Bidwell S."/>
            <person name="Joardar V."/>
            <person name="Caler E."/>
            <person name="Walenz B."/>
            <person name="Inman J."/>
            <person name="Schobel S."/>
            <person name="Galinsky K."/>
            <person name="Amedeo P."/>
            <person name="Strausberg R."/>
        </authorList>
    </citation>
    <scope>NUCLEOTIDE SEQUENCE</scope>
    <source>
        <strain evidence="2">USDA</strain>
    </source>
</reference>
<evidence type="ECO:0000313" key="2">
    <source>
        <dbReference type="EMBL" id="EEB17865.1"/>
    </source>
</evidence>
<feature type="region of interest" description="Disordered" evidence="1">
    <location>
        <begin position="79"/>
        <end position="119"/>
    </location>
</feature>
<dbReference type="RefSeq" id="XP_002430603.1">
    <property type="nucleotide sequence ID" value="XM_002430558.1"/>
</dbReference>
<dbReference type="Proteomes" id="UP000009046">
    <property type="component" value="Unassembled WGS sequence"/>
</dbReference>
<dbReference type="EMBL" id="DS235824">
    <property type="protein sequence ID" value="EEB17865.1"/>
    <property type="molecule type" value="Genomic_DNA"/>
</dbReference>
<dbReference type="CTD" id="8235841"/>
<protein>
    <submittedName>
        <fullName evidence="2 3">Uncharacterized protein</fullName>
    </submittedName>
</protein>
<dbReference type="GeneID" id="8235841"/>